<evidence type="ECO:0000256" key="4">
    <source>
        <dbReference type="ARBA" id="ARBA00023014"/>
    </source>
</evidence>
<dbReference type="AlphaFoldDB" id="A0A9D9H6H7"/>
<dbReference type="SUPFAM" id="SSF54862">
    <property type="entry name" value="4Fe-4S ferredoxins"/>
    <property type="match status" value="1"/>
</dbReference>
<feature type="domain" description="4Fe-4S ferredoxin-type" evidence="5">
    <location>
        <begin position="174"/>
        <end position="201"/>
    </location>
</feature>
<keyword evidence="2" id="KW-0479">Metal-binding</keyword>
<evidence type="ECO:0000256" key="3">
    <source>
        <dbReference type="ARBA" id="ARBA00023004"/>
    </source>
</evidence>
<organism evidence="6 7">
    <name type="scientific">Candidatus Aphodenecus pullistercoris</name>
    <dbReference type="NCBI Taxonomy" id="2840669"/>
    <lineage>
        <taxon>Bacteria</taxon>
        <taxon>Pseudomonadati</taxon>
        <taxon>Spirochaetota</taxon>
        <taxon>Spirochaetia</taxon>
        <taxon>Spirochaetales</taxon>
        <taxon>Candidatus Aphodenecus</taxon>
    </lineage>
</organism>
<proteinExistence type="predicted"/>
<dbReference type="InterPro" id="IPR050572">
    <property type="entry name" value="Fe-S_Ferredoxin"/>
</dbReference>
<keyword evidence="1" id="KW-0004">4Fe-4S</keyword>
<dbReference type="SUPFAM" id="SSF52218">
    <property type="entry name" value="Flavoproteins"/>
    <property type="match status" value="1"/>
</dbReference>
<keyword evidence="4" id="KW-0411">Iron-sulfur</keyword>
<evidence type="ECO:0000313" key="6">
    <source>
        <dbReference type="EMBL" id="MBO8442890.1"/>
    </source>
</evidence>
<dbReference type="Proteomes" id="UP000823633">
    <property type="component" value="Unassembled WGS sequence"/>
</dbReference>
<evidence type="ECO:0000256" key="2">
    <source>
        <dbReference type="ARBA" id="ARBA00022723"/>
    </source>
</evidence>
<dbReference type="GO" id="GO:0046872">
    <property type="term" value="F:metal ion binding"/>
    <property type="evidence" value="ECO:0007669"/>
    <property type="project" value="UniProtKB-KW"/>
</dbReference>
<evidence type="ECO:0000259" key="5">
    <source>
        <dbReference type="PROSITE" id="PS51379"/>
    </source>
</evidence>
<dbReference type="PROSITE" id="PS00198">
    <property type="entry name" value="4FE4S_FER_1"/>
    <property type="match status" value="1"/>
</dbReference>
<dbReference type="EMBL" id="JADIMU010000025">
    <property type="protein sequence ID" value="MBO8442890.1"/>
    <property type="molecule type" value="Genomic_DNA"/>
</dbReference>
<comment type="caution">
    <text evidence="6">The sequence shown here is derived from an EMBL/GenBank/DDBJ whole genome shotgun (WGS) entry which is preliminary data.</text>
</comment>
<sequence length="256" mass="27991">MTYDVHFSAFNGTNYCALTVSSTIDPDARRFNWRREEGREILNLAQDDLLVFSMPVYGGFIPSLCVPLVSSFLTGHDTPAVVIATYGNRAYDNALAQMQELLEARGFHVIAAGAFVCRHSIFSSVASKRPDEADRAALVAFGEHVRSMEKHSGSHLALPRKDASGPESFKGVSFHPDGRGNLCTGCGSCAAFCTTLAIDPTHPWDTDADKCIACGACIRVCPAKARDYHCQGFVEARRAFEAKNGERKADETWFLD</sequence>
<name>A0A9D9H6H7_9SPIR</name>
<feature type="domain" description="4Fe-4S ferredoxin-type" evidence="5">
    <location>
        <begin position="202"/>
        <end position="231"/>
    </location>
</feature>
<dbReference type="PROSITE" id="PS51379">
    <property type="entry name" value="4FE4S_FER_2"/>
    <property type="match status" value="2"/>
</dbReference>
<reference evidence="6" key="1">
    <citation type="submission" date="2020-10" db="EMBL/GenBank/DDBJ databases">
        <authorList>
            <person name="Gilroy R."/>
        </authorList>
    </citation>
    <scope>NUCLEOTIDE SEQUENCE</scope>
    <source>
        <strain evidence="6">11167</strain>
    </source>
</reference>
<accession>A0A9D9H6H7</accession>
<reference evidence="6" key="2">
    <citation type="journal article" date="2021" name="PeerJ">
        <title>Extensive microbial diversity within the chicken gut microbiome revealed by metagenomics and culture.</title>
        <authorList>
            <person name="Gilroy R."/>
            <person name="Ravi A."/>
            <person name="Getino M."/>
            <person name="Pursley I."/>
            <person name="Horton D.L."/>
            <person name="Alikhan N.F."/>
            <person name="Baker D."/>
            <person name="Gharbi K."/>
            <person name="Hall N."/>
            <person name="Watson M."/>
            <person name="Adriaenssens E.M."/>
            <person name="Foster-Nyarko E."/>
            <person name="Jarju S."/>
            <person name="Secka A."/>
            <person name="Antonio M."/>
            <person name="Oren A."/>
            <person name="Chaudhuri R.R."/>
            <person name="La Ragione R."/>
            <person name="Hildebrand F."/>
            <person name="Pallen M.J."/>
        </authorList>
    </citation>
    <scope>NUCLEOTIDE SEQUENCE</scope>
    <source>
        <strain evidence="6">11167</strain>
    </source>
</reference>
<gene>
    <name evidence="6" type="ORF">IAC42_03940</name>
</gene>
<dbReference type="PANTHER" id="PTHR43687:SF1">
    <property type="entry name" value="FERREDOXIN III"/>
    <property type="match status" value="1"/>
</dbReference>
<dbReference type="InterPro" id="IPR017896">
    <property type="entry name" value="4Fe4S_Fe-S-bd"/>
</dbReference>
<keyword evidence="3" id="KW-0408">Iron</keyword>
<dbReference type="PANTHER" id="PTHR43687">
    <property type="entry name" value="ADENYLYLSULFATE REDUCTASE, BETA SUBUNIT"/>
    <property type="match status" value="1"/>
</dbReference>
<evidence type="ECO:0000313" key="7">
    <source>
        <dbReference type="Proteomes" id="UP000823633"/>
    </source>
</evidence>
<dbReference type="InterPro" id="IPR017900">
    <property type="entry name" value="4Fe4S_Fe_S_CS"/>
</dbReference>
<dbReference type="InterPro" id="IPR029039">
    <property type="entry name" value="Flavoprotein-like_sf"/>
</dbReference>
<dbReference type="Gene3D" id="3.40.50.360">
    <property type="match status" value="1"/>
</dbReference>
<evidence type="ECO:0000256" key="1">
    <source>
        <dbReference type="ARBA" id="ARBA00022485"/>
    </source>
</evidence>
<protein>
    <submittedName>
        <fullName evidence="6">4Fe-4S binding protein</fullName>
    </submittedName>
</protein>
<dbReference type="Gene3D" id="3.30.70.20">
    <property type="match status" value="1"/>
</dbReference>
<dbReference type="Pfam" id="PF12838">
    <property type="entry name" value="Fer4_7"/>
    <property type="match status" value="1"/>
</dbReference>
<dbReference type="GO" id="GO:0051539">
    <property type="term" value="F:4 iron, 4 sulfur cluster binding"/>
    <property type="evidence" value="ECO:0007669"/>
    <property type="project" value="UniProtKB-KW"/>
</dbReference>